<sequence>MVNLCFMKATADGIAALLYPDVEAVVHDLSSGRIAHMANGFSKRKVGDESLITDLPELDKGQDVIGPYEKTSANNRTLRSISIAARADDGTIAALLCLNFDVTALAQVQKLLNGFAVGVQSQARPAPLFKADWREQLHGIVEAICSEYSVRQSDFGRAEIMLVLAQARTDGLLDVRGFVDYFGEYFSISRATVYNYLKAAPSL</sequence>
<evidence type="ECO:0000313" key="2">
    <source>
        <dbReference type="EMBL" id="KQB52690.1"/>
    </source>
</evidence>
<reference evidence="2 3" key="1">
    <citation type="submission" date="2015-10" db="EMBL/GenBank/DDBJ databases">
        <title>Pseudomonas helleri sp. nov. and Pseudomonas weihenstephanensis sp. nov., isolated from raw cows milk.</title>
        <authorList>
            <person name="Von Neubeck M."/>
            <person name="Huptas C."/>
            <person name="Wenning M."/>
            <person name="Scherer S."/>
        </authorList>
    </citation>
    <scope>NUCLEOTIDE SEQUENCE [LARGE SCALE GENOMIC DNA]</scope>
    <source>
        <strain evidence="2 3">BSTT44</strain>
    </source>
</reference>
<dbReference type="InterPro" id="IPR013559">
    <property type="entry name" value="YheO"/>
</dbReference>
<accession>A0A0Q0SMH3</accession>
<name>A0A0Q0SMH3_9PSED</name>
<proteinExistence type="predicted"/>
<dbReference type="OrthoDB" id="9796595at2"/>
<gene>
    <name evidence="2" type="ORF">AQS70_03055</name>
</gene>
<dbReference type="STRING" id="1563157.AQS70_03055"/>
<evidence type="ECO:0000259" key="1">
    <source>
        <dbReference type="Pfam" id="PF08348"/>
    </source>
</evidence>
<organism evidence="2 3">
    <name type="scientific">Pseudomonas endophytica</name>
    <dbReference type="NCBI Taxonomy" id="1563157"/>
    <lineage>
        <taxon>Bacteria</taxon>
        <taxon>Pseudomonadati</taxon>
        <taxon>Pseudomonadota</taxon>
        <taxon>Gammaproteobacteria</taxon>
        <taxon>Pseudomonadales</taxon>
        <taxon>Pseudomonadaceae</taxon>
        <taxon>Pseudomonas</taxon>
    </lineage>
</organism>
<dbReference type="PANTHER" id="PTHR35568:SF1">
    <property type="entry name" value="TRANSCRIPTIONAL REGULATOR DAUR"/>
    <property type="match status" value="1"/>
</dbReference>
<dbReference type="InterPro" id="IPR039446">
    <property type="entry name" value="DauR-like"/>
</dbReference>
<dbReference type="Pfam" id="PF08348">
    <property type="entry name" value="PAS_6"/>
    <property type="match status" value="1"/>
</dbReference>
<comment type="caution">
    <text evidence="2">The sequence shown here is derived from an EMBL/GenBank/DDBJ whole genome shotgun (WGS) entry which is preliminary data.</text>
</comment>
<protein>
    <recommendedName>
        <fullName evidence="1">YheO-like domain-containing protein</fullName>
    </recommendedName>
</protein>
<dbReference type="EMBL" id="LLWH01000187">
    <property type="protein sequence ID" value="KQB52690.1"/>
    <property type="molecule type" value="Genomic_DNA"/>
</dbReference>
<dbReference type="PANTHER" id="PTHR35568">
    <property type="entry name" value="TRANSCRIPTIONAL REGULATOR DAUR"/>
    <property type="match status" value="1"/>
</dbReference>
<dbReference type="AlphaFoldDB" id="A0A0Q0SMH3"/>
<keyword evidence="3" id="KW-1185">Reference proteome</keyword>
<dbReference type="Proteomes" id="UP000050342">
    <property type="component" value="Unassembled WGS sequence"/>
</dbReference>
<evidence type="ECO:0000313" key="3">
    <source>
        <dbReference type="Proteomes" id="UP000050342"/>
    </source>
</evidence>
<feature type="domain" description="YheO-like" evidence="1">
    <location>
        <begin position="6"/>
        <end position="110"/>
    </location>
</feature>